<reference evidence="1 2" key="1">
    <citation type="submission" date="2019-07" db="EMBL/GenBank/DDBJ databases">
        <title>Whole genome shotgun sequence of Halomonas variabilis NBRC 102410.</title>
        <authorList>
            <person name="Hosoyama A."/>
            <person name="Uohara A."/>
            <person name="Ohji S."/>
            <person name="Ichikawa N."/>
        </authorList>
    </citation>
    <scope>NUCLEOTIDE SEQUENCE [LARGE SCALE GENOMIC DNA]</scope>
    <source>
        <strain evidence="1 2">NBRC 102410</strain>
    </source>
</reference>
<dbReference type="AlphaFoldDB" id="A0A511UMF7"/>
<comment type="caution">
    <text evidence="1">The sequence shown here is derived from an EMBL/GenBank/DDBJ whole genome shotgun (WGS) entry which is preliminary data.</text>
</comment>
<dbReference type="EMBL" id="BJXV01000008">
    <property type="protein sequence ID" value="GEN27806.1"/>
    <property type="molecule type" value="Genomic_DNA"/>
</dbReference>
<keyword evidence="2" id="KW-1185">Reference proteome</keyword>
<sequence>MVIDFAPNKSARNEEEHFIGLGKISGYTWCALRPYKGYRPEESQHTVETAHHLRLTFAAFVTTALL</sequence>
<name>A0A511UMF7_9GAMM</name>
<proteinExistence type="predicted"/>
<evidence type="ECO:0000313" key="1">
    <source>
        <dbReference type="EMBL" id="GEN27806.1"/>
    </source>
</evidence>
<protein>
    <submittedName>
        <fullName evidence="1">Uncharacterized protein</fullName>
    </submittedName>
</protein>
<accession>A0A511UMF7</accession>
<evidence type="ECO:0000313" key="2">
    <source>
        <dbReference type="Proteomes" id="UP000321303"/>
    </source>
</evidence>
<gene>
    <name evidence="1" type="ORF">HVA01_14520</name>
</gene>
<dbReference type="Proteomes" id="UP000321303">
    <property type="component" value="Unassembled WGS sequence"/>
</dbReference>
<organism evidence="1 2">
    <name type="scientific">Halovibrio variabilis</name>
    <dbReference type="NCBI Taxonomy" id="31910"/>
    <lineage>
        <taxon>Bacteria</taxon>
        <taxon>Pseudomonadati</taxon>
        <taxon>Pseudomonadota</taxon>
        <taxon>Gammaproteobacteria</taxon>
        <taxon>Oceanospirillales</taxon>
        <taxon>Halomonadaceae</taxon>
        <taxon>Halovibrio</taxon>
    </lineage>
</organism>